<evidence type="ECO:0000256" key="10">
    <source>
        <dbReference type="ARBA" id="ARBA00043193"/>
    </source>
</evidence>
<dbReference type="InterPro" id="IPR005502">
    <property type="entry name" value="Ribosyl_crysJ1"/>
</dbReference>
<dbReference type="InterPro" id="IPR036705">
    <property type="entry name" value="Ribosyl_crysJ1_sf"/>
</dbReference>
<dbReference type="GO" id="GO:0005739">
    <property type="term" value="C:mitochondrion"/>
    <property type="evidence" value="ECO:0007669"/>
    <property type="project" value="TreeGrafter"/>
</dbReference>
<keyword evidence="14" id="KW-1185">Reference proteome</keyword>
<feature type="binding site" evidence="12">
    <location>
        <position position="95"/>
    </location>
    <ligand>
        <name>Mg(2+)</name>
        <dbReference type="ChEBI" id="CHEBI:18420"/>
        <label>1</label>
    </ligand>
</feature>
<dbReference type="GO" id="GO:0004649">
    <property type="term" value="F:poly(ADP-ribose) glycohydrolase activity"/>
    <property type="evidence" value="ECO:0007669"/>
    <property type="project" value="UniProtKB-EC"/>
</dbReference>
<keyword evidence="12" id="KW-0460">Magnesium</keyword>
<dbReference type="Proteomes" id="UP000499080">
    <property type="component" value="Unassembled WGS sequence"/>
</dbReference>
<keyword evidence="3" id="KW-0378">Hydrolase</keyword>
<reference evidence="13 14" key="1">
    <citation type="journal article" date="2019" name="Sci. Rep.">
        <title>Orb-weaving spider Araneus ventricosus genome elucidates the spidroin gene catalogue.</title>
        <authorList>
            <person name="Kono N."/>
            <person name="Nakamura H."/>
            <person name="Ohtoshi R."/>
            <person name="Moran D.A.P."/>
            <person name="Shinohara A."/>
            <person name="Yoshida Y."/>
            <person name="Fujiwara M."/>
            <person name="Mori M."/>
            <person name="Tomita M."/>
            <person name="Arakawa K."/>
        </authorList>
    </citation>
    <scope>NUCLEOTIDE SEQUENCE [LARGE SCALE GENOMIC DNA]</scope>
</reference>
<protein>
    <recommendedName>
        <fullName evidence="4">ADP-ribosylhydrolase ARH3</fullName>
        <ecNumber evidence="2">3.2.1.143</ecNumber>
    </recommendedName>
    <alternativeName>
        <fullName evidence="5">ADP-ribose glycohydrolase ARH3</fullName>
    </alternativeName>
    <alternativeName>
        <fullName evidence="6">ADP-ribosylhydrolase 3</fullName>
    </alternativeName>
    <alternativeName>
        <fullName evidence="9">O-acetyl-ADP-ribose deacetylase ARH3</fullName>
    </alternativeName>
    <alternativeName>
        <fullName evidence="10">Poly(ADP-ribose) glycohydrolase ARH3</fullName>
    </alternativeName>
    <alternativeName>
        <fullName evidence="8">[Protein ADP-ribosylarginine] hydrolase-like protein 2</fullName>
    </alternativeName>
    <alternativeName>
        <fullName evidence="7">[Protein ADP-ribosylserine] hydrolase</fullName>
    </alternativeName>
</protein>
<evidence type="ECO:0000313" key="13">
    <source>
        <dbReference type="EMBL" id="GBN00107.1"/>
    </source>
</evidence>
<accession>A0A4Y2KEW5</accession>
<evidence type="ECO:0000256" key="9">
    <source>
        <dbReference type="ARBA" id="ARBA00043187"/>
    </source>
</evidence>
<evidence type="ECO:0000256" key="2">
    <source>
        <dbReference type="ARBA" id="ARBA00012255"/>
    </source>
</evidence>
<sequence>MYVPKLNVNKAFDSMQMWVYNFGMHIFTESQDVSHFFIWAEDVAIRGSNDVIAHKSVPTAIYSFLRGMKPLSEYECLNPFVRTIYFSISVGGDTDTIGGMAGGIAGAYYGIDAIPAELQERCEFKDEVNNLAYKLYDASQESTSCNVG</sequence>
<organism evidence="13 14">
    <name type="scientific">Araneus ventricosus</name>
    <name type="common">Orbweaver spider</name>
    <name type="synonym">Epeira ventricosa</name>
    <dbReference type="NCBI Taxonomy" id="182803"/>
    <lineage>
        <taxon>Eukaryota</taxon>
        <taxon>Metazoa</taxon>
        <taxon>Ecdysozoa</taxon>
        <taxon>Arthropoda</taxon>
        <taxon>Chelicerata</taxon>
        <taxon>Arachnida</taxon>
        <taxon>Araneae</taxon>
        <taxon>Araneomorphae</taxon>
        <taxon>Entelegynae</taxon>
        <taxon>Araneoidea</taxon>
        <taxon>Araneidae</taxon>
        <taxon>Araneus</taxon>
    </lineage>
</organism>
<dbReference type="GO" id="GO:0005634">
    <property type="term" value="C:nucleus"/>
    <property type="evidence" value="ECO:0007669"/>
    <property type="project" value="TreeGrafter"/>
</dbReference>
<gene>
    <name evidence="13" type="ORF">AVEN_240705_1</name>
</gene>
<proteinExistence type="inferred from homology"/>
<evidence type="ECO:0000256" key="5">
    <source>
        <dbReference type="ARBA" id="ARBA00042398"/>
    </source>
</evidence>
<dbReference type="PANTHER" id="PTHR16222">
    <property type="entry name" value="ADP-RIBOSYLGLYCOHYDROLASE"/>
    <property type="match status" value="1"/>
</dbReference>
<feature type="binding site" evidence="12">
    <location>
        <position position="96"/>
    </location>
    <ligand>
        <name>Mg(2+)</name>
        <dbReference type="ChEBI" id="CHEBI:18420"/>
        <label>1</label>
    </ligand>
</feature>
<comment type="caution">
    <text evidence="13">The sequence shown here is derived from an EMBL/GenBank/DDBJ whole genome shotgun (WGS) entry which is preliminary data.</text>
</comment>
<dbReference type="Gene3D" id="1.10.4080.10">
    <property type="entry name" value="ADP-ribosylation/Crystallin J1"/>
    <property type="match status" value="1"/>
</dbReference>
<dbReference type="OrthoDB" id="410104at2759"/>
<dbReference type="AlphaFoldDB" id="A0A4Y2KEW5"/>
<keyword evidence="12" id="KW-0479">Metal-binding</keyword>
<comment type="similarity">
    <text evidence="1">Belongs to the ADP-ribosylglycohydrolase family.</text>
</comment>
<comment type="cofactor">
    <cofactor evidence="12">
        <name>Mg(2+)</name>
        <dbReference type="ChEBI" id="CHEBI:18420"/>
    </cofactor>
    <text evidence="12">Binds 2 magnesium ions per subunit.</text>
</comment>
<dbReference type="Pfam" id="PF03747">
    <property type="entry name" value="ADP_ribosyl_GH"/>
    <property type="match status" value="1"/>
</dbReference>
<dbReference type="GO" id="GO:0046872">
    <property type="term" value="F:metal ion binding"/>
    <property type="evidence" value="ECO:0007669"/>
    <property type="project" value="UniProtKB-KW"/>
</dbReference>
<evidence type="ECO:0000256" key="12">
    <source>
        <dbReference type="PIRSR" id="PIRSR605502-1"/>
    </source>
</evidence>
<evidence type="ECO:0000313" key="14">
    <source>
        <dbReference type="Proteomes" id="UP000499080"/>
    </source>
</evidence>
<evidence type="ECO:0000256" key="7">
    <source>
        <dbReference type="ARBA" id="ARBA00042722"/>
    </source>
</evidence>
<dbReference type="EC" id="3.2.1.143" evidence="2"/>
<evidence type="ECO:0000256" key="4">
    <source>
        <dbReference type="ARBA" id="ARBA00041057"/>
    </source>
</evidence>
<dbReference type="InterPro" id="IPR050792">
    <property type="entry name" value="ADP-ribosylglycohydrolase"/>
</dbReference>
<evidence type="ECO:0000256" key="3">
    <source>
        <dbReference type="ARBA" id="ARBA00022801"/>
    </source>
</evidence>
<dbReference type="EMBL" id="BGPR01004480">
    <property type="protein sequence ID" value="GBN00107.1"/>
    <property type="molecule type" value="Genomic_DNA"/>
</dbReference>
<comment type="catalytic activity">
    <reaction evidence="11">
        <text>alpha-NAD(+) + H2O = ADP-D-ribose + nicotinamide + H(+)</text>
        <dbReference type="Rhea" id="RHEA:68792"/>
        <dbReference type="ChEBI" id="CHEBI:15377"/>
        <dbReference type="ChEBI" id="CHEBI:15378"/>
        <dbReference type="ChEBI" id="CHEBI:17154"/>
        <dbReference type="ChEBI" id="CHEBI:57967"/>
        <dbReference type="ChEBI" id="CHEBI:77017"/>
    </reaction>
</comment>
<feature type="binding site" evidence="12">
    <location>
        <position position="93"/>
    </location>
    <ligand>
        <name>Mg(2+)</name>
        <dbReference type="ChEBI" id="CHEBI:18420"/>
        <label>1</label>
    </ligand>
</feature>
<evidence type="ECO:0000256" key="8">
    <source>
        <dbReference type="ARBA" id="ARBA00042850"/>
    </source>
</evidence>
<evidence type="ECO:0000256" key="6">
    <source>
        <dbReference type="ARBA" id="ARBA00042471"/>
    </source>
</evidence>
<name>A0A4Y2KEW5_ARAVE</name>
<evidence type="ECO:0000256" key="11">
    <source>
        <dbReference type="ARBA" id="ARBA00049015"/>
    </source>
</evidence>
<dbReference type="SUPFAM" id="SSF101478">
    <property type="entry name" value="ADP-ribosylglycohydrolase"/>
    <property type="match status" value="1"/>
</dbReference>
<evidence type="ECO:0000256" key="1">
    <source>
        <dbReference type="ARBA" id="ARBA00010702"/>
    </source>
</evidence>
<dbReference type="PANTHER" id="PTHR16222:SF24">
    <property type="entry name" value="ADP-RIBOSYLHYDROLASE ARH3"/>
    <property type="match status" value="1"/>
</dbReference>